<evidence type="ECO:0000256" key="1">
    <source>
        <dbReference type="SAM" id="MobiDB-lite"/>
    </source>
</evidence>
<dbReference type="EMBL" id="CP010519">
    <property type="protein sequence ID" value="AJE86029.1"/>
    <property type="molecule type" value="Genomic_DNA"/>
</dbReference>
<feature type="compositionally biased region" description="Low complexity" evidence="1">
    <location>
        <begin position="51"/>
        <end position="62"/>
    </location>
</feature>
<gene>
    <name evidence="2" type="ORF">SLNWT_5653</name>
</gene>
<proteinExistence type="predicted"/>
<keyword evidence="3" id="KW-1185">Reference proteome</keyword>
<dbReference type="AlphaFoldDB" id="A0A0B5EW61"/>
<protein>
    <submittedName>
        <fullName evidence="2">Uncharacterized protein</fullName>
    </submittedName>
</protein>
<name>A0A0B5EW61_STRA4</name>
<accession>A0A0B5EW61</accession>
<reference evidence="2 3" key="1">
    <citation type="submission" date="2015-01" db="EMBL/GenBank/DDBJ databases">
        <title>Enhanced salinomycin production by adjusting the supply of polyketide extender units in Streptomyce albus DSM 41398.</title>
        <authorList>
            <person name="Lu C."/>
        </authorList>
    </citation>
    <scope>NUCLEOTIDE SEQUENCE [LARGE SCALE GENOMIC DNA]</scope>
    <source>
        <strain evidence="3">ATCC 21838 / DSM 41398 / FERM P-419 / JCM 4703 / NBRC 107858</strain>
    </source>
</reference>
<feature type="region of interest" description="Disordered" evidence="1">
    <location>
        <begin position="1"/>
        <end position="92"/>
    </location>
</feature>
<dbReference type="KEGG" id="sals:SLNWT_5653"/>
<feature type="compositionally biased region" description="Basic residues" evidence="1">
    <location>
        <begin position="22"/>
        <end position="35"/>
    </location>
</feature>
<organism evidence="2 3">
    <name type="scientific">Streptomyces albus (strain ATCC 21838 / DSM 41398 / FERM P-419 / JCM 4703 / NBRC 107858)</name>
    <dbReference type="NCBI Taxonomy" id="1081613"/>
    <lineage>
        <taxon>Bacteria</taxon>
        <taxon>Bacillati</taxon>
        <taxon>Actinomycetota</taxon>
        <taxon>Actinomycetes</taxon>
        <taxon>Kitasatosporales</taxon>
        <taxon>Streptomycetaceae</taxon>
        <taxon>Streptomyces</taxon>
    </lineage>
</organism>
<evidence type="ECO:0000313" key="3">
    <source>
        <dbReference type="Proteomes" id="UP000031523"/>
    </source>
</evidence>
<sequence length="92" mass="9022">MALPGGLRSGRSASPPAAPRASPRRPLRRSGRHSGPRSADAGSGPDGPAPGGARAPSGGRPSTQVTAGPTRGRGKSAGPRENHTGKPASSNN</sequence>
<dbReference type="Proteomes" id="UP000031523">
    <property type="component" value="Chromosome"/>
</dbReference>
<evidence type="ECO:0000313" key="2">
    <source>
        <dbReference type="EMBL" id="AJE86029.1"/>
    </source>
</evidence>
<feature type="compositionally biased region" description="Low complexity" evidence="1">
    <location>
        <begin position="9"/>
        <end position="21"/>
    </location>
</feature>